<protein>
    <submittedName>
        <fullName evidence="5">Patatin-like phospholipase</fullName>
    </submittedName>
</protein>
<evidence type="ECO:0000313" key="6">
    <source>
        <dbReference type="Proteomes" id="UP000295620"/>
    </source>
</evidence>
<keyword evidence="2 3" id="KW-0443">Lipid metabolism</keyword>
<feature type="short sequence motif" description="DGA/G" evidence="3">
    <location>
        <begin position="201"/>
        <end position="203"/>
    </location>
</feature>
<accession>A0A4R6SQ67</accession>
<feature type="active site" description="Proton acceptor" evidence="3">
    <location>
        <position position="201"/>
    </location>
</feature>
<feature type="short sequence motif" description="GXSXG" evidence="3">
    <location>
        <begin position="52"/>
        <end position="56"/>
    </location>
</feature>
<dbReference type="GO" id="GO:0004620">
    <property type="term" value="F:phospholipase activity"/>
    <property type="evidence" value="ECO:0007669"/>
    <property type="project" value="TreeGrafter"/>
</dbReference>
<dbReference type="Gene3D" id="3.40.1090.10">
    <property type="entry name" value="Cytosolic phospholipase A2 catalytic domain"/>
    <property type="match status" value="1"/>
</dbReference>
<evidence type="ECO:0000313" key="5">
    <source>
        <dbReference type="EMBL" id="TDQ06247.1"/>
    </source>
</evidence>
<comment type="caution">
    <text evidence="5">The sequence shown here is derived from an EMBL/GenBank/DDBJ whole genome shotgun (WGS) entry which is preliminary data.</text>
</comment>
<dbReference type="InterPro" id="IPR002641">
    <property type="entry name" value="PNPLA_dom"/>
</dbReference>
<name>A0A4R6SQ67_9SPHI</name>
<comment type="similarity">
    <text evidence="1">Belongs to the patatin family.</text>
</comment>
<dbReference type="SUPFAM" id="SSF52151">
    <property type="entry name" value="FabD/lysophospholipase-like"/>
    <property type="match status" value="1"/>
</dbReference>
<dbReference type="PANTHER" id="PTHR32176:SF92">
    <property type="entry name" value="XYLOSE ISOMERASE"/>
    <property type="match status" value="1"/>
</dbReference>
<dbReference type="GO" id="GO:0047372">
    <property type="term" value="F:monoacylglycerol lipase activity"/>
    <property type="evidence" value="ECO:0007669"/>
    <property type="project" value="TreeGrafter"/>
</dbReference>
<feature type="domain" description="PNPLA" evidence="4">
    <location>
        <begin position="11"/>
        <end position="214"/>
    </location>
</feature>
<proteinExistence type="inferred from homology"/>
<dbReference type="Pfam" id="PF01734">
    <property type="entry name" value="Patatin"/>
    <property type="match status" value="1"/>
</dbReference>
<dbReference type="Proteomes" id="UP000295620">
    <property type="component" value="Unassembled WGS sequence"/>
</dbReference>
<keyword evidence="3" id="KW-0378">Hydrolase</keyword>
<evidence type="ECO:0000259" key="4">
    <source>
        <dbReference type="PROSITE" id="PS51635"/>
    </source>
</evidence>
<gene>
    <name evidence="5" type="ORF">ATK78_4628</name>
</gene>
<dbReference type="PANTHER" id="PTHR32176">
    <property type="entry name" value="XYLOSE ISOMERASE"/>
    <property type="match status" value="1"/>
</dbReference>
<evidence type="ECO:0000256" key="3">
    <source>
        <dbReference type="PROSITE-ProRule" id="PRU01161"/>
    </source>
</evidence>
<dbReference type="CDD" id="cd07199">
    <property type="entry name" value="Pat17_PNPLA8_PNPLA9_like"/>
    <property type="match status" value="1"/>
</dbReference>
<dbReference type="InterPro" id="IPR016035">
    <property type="entry name" value="Acyl_Trfase/lysoPLipase"/>
</dbReference>
<dbReference type="GO" id="GO:0016042">
    <property type="term" value="P:lipid catabolic process"/>
    <property type="evidence" value="ECO:0007669"/>
    <property type="project" value="UniProtKB-UniRule"/>
</dbReference>
<dbReference type="PROSITE" id="PS51635">
    <property type="entry name" value="PNPLA"/>
    <property type="match status" value="1"/>
</dbReference>
<evidence type="ECO:0000256" key="2">
    <source>
        <dbReference type="ARBA" id="ARBA00023098"/>
    </source>
</evidence>
<feature type="active site" description="Nucleophile" evidence="3">
    <location>
        <position position="54"/>
    </location>
</feature>
<dbReference type="RefSeq" id="WP_133578413.1">
    <property type="nucleotide sequence ID" value="NZ_SNYC01000010.1"/>
</dbReference>
<sequence>MTEEKKKFRILSIDGGGIRGLIPAKVLADLEYELQQEDPEKKLYEHFDLICGTSTGAILAIAIALGIPSNDLVKFYKENAKIIFPRFILKCLPTKTRAFFSAIYSNKNLLKKLKEVYAAANNGVVPLLKDLKTNVCIPTFNGNDGAINVLKTKHHSDYTRDYKLPAHHVAMSSASAPIYFPPHSFSFKNNYGSGQNVNMIDGGLFANNPALIGIFEATDKLGYNLSQISLLSLGTGKGRQIIKKSWKPKSIFFWLFPNPRIVDIVLDTQAQITEQYIAFLNRALKKNDLAFDYLRVQHDMAGDSIELNASDKKSLQRMEAIGDELSKNNLFNILKFLNIK</sequence>
<dbReference type="AlphaFoldDB" id="A0A4R6SQ67"/>
<dbReference type="EMBL" id="SNYC01000010">
    <property type="protein sequence ID" value="TDQ06247.1"/>
    <property type="molecule type" value="Genomic_DNA"/>
</dbReference>
<dbReference type="NCBIfam" id="NF041079">
    <property type="entry name" value="CBASS_lipase"/>
    <property type="match status" value="1"/>
</dbReference>
<reference evidence="5 6" key="1">
    <citation type="submission" date="2019-03" db="EMBL/GenBank/DDBJ databases">
        <title>Genomic Encyclopedia of Archaeal and Bacterial Type Strains, Phase II (KMG-II): from individual species to whole genera.</title>
        <authorList>
            <person name="Goeker M."/>
        </authorList>
    </citation>
    <scope>NUCLEOTIDE SEQUENCE [LARGE SCALE GENOMIC DNA]</scope>
    <source>
        <strain evidence="5 6">DSM 19035</strain>
    </source>
</reference>
<evidence type="ECO:0000256" key="1">
    <source>
        <dbReference type="ARBA" id="ARBA00010240"/>
    </source>
</evidence>
<keyword evidence="6" id="KW-1185">Reference proteome</keyword>
<dbReference type="OrthoDB" id="9807112at2"/>
<organism evidence="5 6">
    <name type="scientific">Pedobacter metabolipauper</name>
    <dbReference type="NCBI Taxonomy" id="425513"/>
    <lineage>
        <taxon>Bacteria</taxon>
        <taxon>Pseudomonadati</taxon>
        <taxon>Bacteroidota</taxon>
        <taxon>Sphingobacteriia</taxon>
        <taxon>Sphingobacteriales</taxon>
        <taxon>Sphingobacteriaceae</taxon>
        <taxon>Pedobacter</taxon>
    </lineage>
</organism>
<keyword evidence="3" id="KW-0442">Lipid degradation</keyword>
<feature type="short sequence motif" description="GXGXXG" evidence="3">
    <location>
        <begin position="15"/>
        <end position="20"/>
    </location>
</feature>